<dbReference type="InterPro" id="IPR011990">
    <property type="entry name" value="TPR-like_helical_dom_sf"/>
</dbReference>
<evidence type="ECO:0000256" key="2">
    <source>
        <dbReference type="ARBA" id="ARBA00022803"/>
    </source>
</evidence>
<accession>A0A6A6P8A1</accession>
<organism evidence="5 6">
    <name type="scientific">Lineolata rhizophorae</name>
    <dbReference type="NCBI Taxonomy" id="578093"/>
    <lineage>
        <taxon>Eukaryota</taxon>
        <taxon>Fungi</taxon>
        <taxon>Dikarya</taxon>
        <taxon>Ascomycota</taxon>
        <taxon>Pezizomycotina</taxon>
        <taxon>Dothideomycetes</taxon>
        <taxon>Dothideomycetes incertae sedis</taxon>
        <taxon>Lineolatales</taxon>
        <taxon>Lineolataceae</taxon>
        <taxon>Lineolata</taxon>
    </lineage>
</organism>
<feature type="compositionally biased region" description="Basic and acidic residues" evidence="4">
    <location>
        <begin position="415"/>
        <end position="425"/>
    </location>
</feature>
<feature type="compositionally biased region" description="Basic and acidic residues" evidence="4">
    <location>
        <begin position="242"/>
        <end position="253"/>
    </location>
</feature>
<dbReference type="Pfam" id="PF13374">
    <property type="entry name" value="TPR_10"/>
    <property type="match status" value="1"/>
</dbReference>
<evidence type="ECO:0000313" key="6">
    <source>
        <dbReference type="Proteomes" id="UP000799766"/>
    </source>
</evidence>
<sequence>MESINNAILEKEREAWIACESKNYAEASRLFEDACVISEGLRGPDHDATLQILDGLALVLDKANRHKEAAECNQKILSARLKKPKQNDTLQTRSRLAQNMLNMEENAEAARLLEINLDALTKKPESEDLYWTRHELSRSYFRMKEYPKAADEERKALEVGEKVLGRRNHALVTCRHSLGNVLFLLGRMKAAKNIFSQNLELMNARAANGDSRFEWNIKETVKWIDRCDKSMAGPGKNQAQKAEARADGVRRNAEQVAKGWEQKKEGIEMNARPNQAGGPSKPVKNFGGQSASSDLLAPPGNRTQRSNSASAEDRVREGFKHVPARIGGSKTPPPPKSQGPNSPFRKSQEFQKPHEVARRNAGVGNKRGGAFSSRGNHQGTKRPGPDPAGDGKPGIPLPVGPAQDAKGSAGPPLFDARDAPERVYL</sequence>
<feature type="region of interest" description="Disordered" evidence="4">
    <location>
        <begin position="228"/>
        <end position="425"/>
    </location>
</feature>
<dbReference type="SUPFAM" id="SSF48452">
    <property type="entry name" value="TPR-like"/>
    <property type="match status" value="1"/>
</dbReference>
<protein>
    <submittedName>
        <fullName evidence="5">Uncharacterized protein</fullName>
    </submittedName>
</protein>
<feature type="compositionally biased region" description="Basic and acidic residues" evidence="4">
    <location>
        <begin position="311"/>
        <end position="320"/>
    </location>
</feature>
<dbReference type="PANTHER" id="PTHR45641">
    <property type="entry name" value="TETRATRICOPEPTIDE REPEAT PROTEIN (AFU_ORTHOLOGUE AFUA_6G03870)"/>
    <property type="match status" value="1"/>
</dbReference>
<feature type="compositionally biased region" description="Basic and acidic residues" evidence="4">
    <location>
        <begin position="346"/>
        <end position="358"/>
    </location>
</feature>
<dbReference type="OrthoDB" id="5142960at2759"/>
<dbReference type="Gene3D" id="1.25.40.10">
    <property type="entry name" value="Tetratricopeptide repeat domain"/>
    <property type="match status" value="1"/>
</dbReference>
<keyword evidence="1" id="KW-0677">Repeat</keyword>
<feature type="compositionally biased region" description="Polar residues" evidence="4">
    <location>
        <begin position="301"/>
        <end position="310"/>
    </location>
</feature>
<gene>
    <name evidence="5" type="ORF">BDY21DRAFT_159158</name>
</gene>
<dbReference type="Pfam" id="PF13424">
    <property type="entry name" value="TPR_12"/>
    <property type="match status" value="1"/>
</dbReference>
<dbReference type="AlphaFoldDB" id="A0A6A6P8A1"/>
<dbReference type="EMBL" id="MU001673">
    <property type="protein sequence ID" value="KAF2460200.1"/>
    <property type="molecule type" value="Genomic_DNA"/>
</dbReference>
<feature type="coiled-coil region" evidence="3">
    <location>
        <begin position="93"/>
        <end position="123"/>
    </location>
</feature>
<evidence type="ECO:0000313" key="5">
    <source>
        <dbReference type="EMBL" id="KAF2460200.1"/>
    </source>
</evidence>
<reference evidence="5" key="1">
    <citation type="journal article" date="2020" name="Stud. Mycol.">
        <title>101 Dothideomycetes genomes: a test case for predicting lifestyles and emergence of pathogens.</title>
        <authorList>
            <person name="Haridas S."/>
            <person name="Albert R."/>
            <person name="Binder M."/>
            <person name="Bloem J."/>
            <person name="Labutti K."/>
            <person name="Salamov A."/>
            <person name="Andreopoulos B."/>
            <person name="Baker S."/>
            <person name="Barry K."/>
            <person name="Bills G."/>
            <person name="Bluhm B."/>
            <person name="Cannon C."/>
            <person name="Castanera R."/>
            <person name="Culley D."/>
            <person name="Daum C."/>
            <person name="Ezra D."/>
            <person name="Gonzalez J."/>
            <person name="Henrissat B."/>
            <person name="Kuo A."/>
            <person name="Liang C."/>
            <person name="Lipzen A."/>
            <person name="Lutzoni F."/>
            <person name="Magnuson J."/>
            <person name="Mondo S."/>
            <person name="Nolan M."/>
            <person name="Ohm R."/>
            <person name="Pangilinan J."/>
            <person name="Park H.-J."/>
            <person name="Ramirez L."/>
            <person name="Alfaro M."/>
            <person name="Sun H."/>
            <person name="Tritt A."/>
            <person name="Yoshinaga Y."/>
            <person name="Zwiers L.-H."/>
            <person name="Turgeon B."/>
            <person name="Goodwin S."/>
            <person name="Spatafora J."/>
            <person name="Crous P."/>
            <person name="Grigoriev I."/>
        </authorList>
    </citation>
    <scope>NUCLEOTIDE SEQUENCE</scope>
    <source>
        <strain evidence="5">ATCC 16933</strain>
    </source>
</reference>
<keyword evidence="3" id="KW-0175">Coiled coil</keyword>
<keyword evidence="2" id="KW-0802">TPR repeat</keyword>
<evidence type="ECO:0000256" key="1">
    <source>
        <dbReference type="ARBA" id="ARBA00022737"/>
    </source>
</evidence>
<dbReference type="Proteomes" id="UP000799766">
    <property type="component" value="Unassembled WGS sequence"/>
</dbReference>
<proteinExistence type="predicted"/>
<keyword evidence="6" id="KW-1185">Reference proteome</keyword>
<evidence type="ECO:0000256" key="3">
    <source>
        <dbReference type="SAM" id="Coils"/>
    </source>
</evidence>
<evidence type="ECO:0000256" key="4">
    <source>
        <dbReference type="SAM" id="MobiDB-lite"/>
    </source>
</evidence>
<name>A0A6A6P8A1_9PEZI</name>